<evidence type="ECO:0000313" key="8">
    <source>
        <dbReference type="Proteomes" id="UP001530400"/>
    </source>
</evidence>
<proteinExistence type="predicted"/>
<comment type="caution">
    <text evidence="7">The sequence shown here is derived from an EMBL/GenBank/DDBJ whole genome shotgun (WGS) entry which is preliminary data.</text>
</comment>
<dbReference type="Gene3D" id="2.60.120.620">
    <property type="entry name" value="q2cbj1_9rhob like domain"/>
    <property type="match status" value="1"/>
</dbReference>
<sequence>MVISNSISRNPSYMRINCAPACMSCDELDFNKRCPVDENAKNAFEPGDVNKFFERVTTDEEFAKYNITIHSRPRRLDDDESVKDGPWLITFENFISNQEANRLIELGGIEGYKRSSDVGAIKPDGSYTEEVHSTRTSENSWCMETCMADPVAQNVVNRIEHLTQIPQTNSESLQLLRYEEGQYYGVHHDLIEEQTHRPPGVRILTFYMYLNGNEDESELEGGGTSFPRVGITVTPKKGRAALWSSVLNEDPHAKDPRTDHTALPVIKGVKYGANAWIHQRDFMTPNRRGCT</sequence>
<dbReference type="AlphaFoldDB" id="A0ABD3NAC4"/>
<keyword evidence="3" id="KW-0223">Dioxygenase</keyword>
<name>A0ABD3NAC4_9STRA</name>
<dbReference type="EMBL" id="JALLPJ020001251">
    <property type="protein sequence ID" value="KAL3773004.1"/>
    <property type="molecule type" value="Genomic_DNA"/>
</dbReference>
<keyword evidence="2" id="KW-0479">Metal-binding</keyword>
<dbReference type="PROSITE" id="PS51471">
    <property type="entry name" value="FE2OG_OXY"/>
    <property type="match status" value="1"/>
</dbReference>
<dbReference type="InterPro" id="IPR044862">
    <property type="entry name" value="Pro_4_hyd_alph_FE2OG_OXY"/>
</dbReference>
<keyword evidence="4" id="KW-0560">Oxidoreductase</keyword>
<comment type="cofactor">
    <cofactor evidence="1">
        <name>L-ascorbate</name>
        <dbReference type="ChEBI" id="CHEBI:38290"/>
    </cofactor>
</comment>
<dbReference type="InterPro" id="IPR045054">
    <property type="entry name" value="P4HA-like"/>
</dbReference>
<accession>A0ABD3NAC4</accession>
<gene>
    <name evidence="7" type="ORF">ACHAWO_003959</name>
</gene>
<evidence type="ECO:0000313" key="7">
    <source>
        <dbReference type="EMBL" id="KAL3773004.1"/>
    </source>
</evidence>
<evidence type="ECO:0000256" key="3">
    <source>
        <dbReference type="ARBA" id="ARBA00022964"/>
    </source>
</evidence>
<dbReference type="Proteomes" id="UP001530400">
    <property type="component" value="Unassembled WGS sequence"/>
</dbReference>
<dbReference type="GO" id="GO:0051213">
    <property type="term" value="F:dioxygenase activity"/>
    <property type="evidence" value="ECO:0007669"/>
    <property type="project" value="UniProtKB-KW"/>
</dbReference>
<dbReference type="GO" id="GO:0046872">
    <property type="term" value="F:metal ion binding"/>
    <property type="evidence" value="ECO:0007669"/>
    <property type="project" value="UniProtKB-KW"/>
</dbReference>
<evidence type="ECO:0000259" key="6">
    <source>
        <dbReference type="PROSITE" id="PS51471"/>
    </source>
</evidence>
<protein>
    <recommendedName>
        <fullName evidence="6">Fe2OG dioxygenase domain-containing protein</fullName>
    </recommendedName>
</protein>
<dbReference type="InterPro" id="IPR006620">
    <property type="entry name" value="Pro_4_hyd_alph"/>
</dbReference>
<evidence type="ECO:0000256" key="2">
    <source>
        <dbReference type="ARBA" id="ARBA00022723"/>
    </source>
</evidence>
<dbReference type="PANTHER" id="PTHR10869">
    <property type="entry name" value="PROLYL 4-HYDROXYLASE ALPHA SUBUNIT"/>
    <property type="match status" value="1"/>
</dbReference>
<dbReference type="SMART" id="SM00702">
    <property type="entry name" value="P4Hc"/>
    <property type="match status" value="1"/>
</dbReference>
<evidence type="ECO:0000256" key="4">
    <source>
        <dbReference type="ARBA" id="ARBA00023002"/>
    </source>
</evidence>
<dbReference type="InterPro" id="IPR005123">
    <property type="entry name" value="Oxoglu/Fe-dep_dioxygenase_dom"/>
</dbReference>
<dbReference type="PANTHER" id="PTHR10869:SF235">
    <property type="entry name" value="PROCOLLAGEN-PROLINE 4-DIOXYGENASE"/>
    <property type="match status" value="1"/>
</dbReference>
<reference evidence="7 8" key="1">
    <citation type="submission" date="2024-10" db="EMBL/GenBank/DDBJ databases">
        <title>Updated reference genomes for cyclostephanoid diatoms.</title>
        <authorList>
            <person name="Roberts W.R."/>
            <person name="Alverson A.J."/>
        </authorList>
    </citation>
    <scope>NUCLEOTIDE SEQUENCE [LARGE SCALE GENOMIC DNA]</scope>
    <source>
        <strain evidence="7 8">AJA010-31</strain>
    </source>
</reference>
<dbReference type="FunFam" id="2.60.120.620:FF:000031">
    <property type="entry name" value="Predicted protein"/>
    <property type="match status" value="1"/>
</dbReference>
<feature type="domain" description="Fe2OG dioxygenase" evidence="6">
    <location>
        <begin position="169"/>
        <end position="279"/>
    </location>
</feature>
<keyword evidence="8" id="KW-1185">Reference proteome</keyword>
<evidence type="ECO:0000256" key="1">
    <source>
        <dbReference type="ARBA" id="ARBA00001961"/>
    </source>
</evidence>
<dbReference type="Pfam" id="PF13640">
    <property type="entry name" value="2OG-FeII_Oxy_3"/>
    <property type="match status" value="1"/>
</dbReference>
<keyword evidence="5" id="KW-0408">Iron</keyword>
<organism evidence="7 8">
    <name type="scientific">Cyclotella atomus</name>
    <dbReference type="NCBI Taxonomy" id="382360"/>
    <lineage>
        <taxon>Eukaryota</taxon>
        <taxon>Sar</taxon>
        <taxon>Stramenopiles</taxon>
        <taxon>Ochrophyta</taxon>
        <taxon>Bacillariophyta</taxon>
        <taxon>Coscinodiscophyceae</taxon>
        <taxon>Thalassiosirophycidae</taxon>
        <taxon>Stephanodiscales</taxon>
        <taxon>Stephanodiscaceae</taxon>
        <taxon>Cyclotella</taxon>
    </lineage>
</organism>
<evidence type="ECO:0000256" key="5">
    <source>
        <dbReference type="ARBA" id="ARBA00023004"/>
    </source>
</evidence>